<dbReference type="InterPro" id="IPR025668">
    <property type="entry name" value="Tnp_DDE_dom"/>
</dbReference>
<evidence type="ECO:0000259" key="2">
    <source>
        <dbReference type="Pfam" id="PF13612"/>
    </source>
</evidence>
<dbReference type="RefSeq" id="WP_264788609.1">
    <property type="nucleotide sequence ID" value="NZ_AP026867.1"/>
</dbReference>
<dbReference type="KEGG" id="aup:AsAng_0040630"/>
<dbReference type="EMBL" id="AP026867">
    <property type="protein sequence ID" value="BDS13327.1"/>
    <property type="molecule type" value="Genomic_DNA"/>
</dbReference>
<dbReference type="Proteomes" id="UP001060919">
    <property type="component" value="Chromosome"/>
</dbReference>
<keyword evidence="1" id="KW-0472">Membrane</keyword>
<protein>
    <submittedName>
        <fullName evidence="3">IS982 family transposase</fullName>
    </submittedName>
</protein>
<proteinExistence type="predicted"/>
<evidence type="ECO:0000313" key="3">
    <source>
        <dbReference type="EMBL" id="BDS13327.1"/>
    </source>
</evidence>
<feature type="domain" description="Transposase DDE" evidence="2">
    <location>
        <begin position="101"/>
        <end position="232"/>
    </location>
</feature>
<evidence type="ECO:0000256" key="1">
    <source>
        <dbReference type="SAM" id="Phobius"/>
    </source>
</evidence>
<keyword evidence="1" id="KW-1133">Transmembrane helix</keyword>
<dbReference type="AlphaFoldDB" id="A0A915YHX7"/>
<sequence>MEDFTIAIYCFIDDYLKIKNRKASSKRKSSDAEIITTALVAARYFGGNYVKARLYLKEVHKFNFPDKSNFSRLLNKLSDTISSIFFGLGQSLKKLNTDSEYLIDSFPVTVCRNIRIPRCKLLNHEAYRGKNTSKREYFYGFKVQIITTKDGIPVEYFLSAGSYADITAFKSMNIDLPPGSKLYGDSGYTDYEFEDSYKELEQIHLLIVRKSNSKRKDHPSLTFLKDYMRKRIEITFSEITNFFPRKIHAVTAQGFILKIVLFIFAFTIDKTL</sequence>
<dbReference type="NCBIfam" id="NF033520">
    <property type="entry name" value="transpos_IS982"/>
    <property type="match status" value="1"/>
</dbReference>
<reference evidence="3" key="1">
    <citation type="submission" date="2022-09" db="EMBL/GenBank/DDBJ databases">
        <title>Aureispira anguillicida sp. nov., isolated from Leptocephalus of Japanese eel Anguilla japonica.</title>
        <authorList>
            <person name="Yuasa K."/>
            <person name="Mekata T."/>
            <person name="Ikunari K."/>
        </authorList>
    </citation>
    <scope>NUCLEOTIDE SEQUENCE</scope>
    <source>
        <strain evidence="3">EL160426</strain>
    </source>
</reference>
<evidence type="ECO:0000313" key="4">
    <source>
        <dbReference type="Proteomes" id="UP001060919"/>
    </source>
</evidence>
<dbReference type="Pfam" id="PF13612">
    <property type="entry name" value="DDE_Tnp_1_3"/>
    <property type="match status" value="1"/>
</dbReference>
<accession>A0A915YHX7</accession>
<organism evidence="3 4">
    <name type="scientific">Aureispira anguillae</name>
    <dbReference type="NCBI Taxonomy" id="2864201"/>
    <lineage>
        <taxon>Bacteria</taxon>
        <taxon>Pseudomonadati</taxon>
        <taxon>Bacteroidota</taxon>
        <taxon>Saprospiria</taxon>
        <taxon>Saprospirales</taxon>
        <taxon>Saprospiraceae</taxon>
        <taxon>Aureispira</taxon>
    </lineage>
</organism>
<keyword evidence="1" id="KW-0812">Transmembrane</keyword>
<feature type="transmembrane region" description="Helical" evidence="1">
    <location>
        <begin position="247"/>
        <end position="268"/>
    </location>
</feature>
<name>A0A915YHX7_9BACT</name>
<keyword evidence="4" id="KW-1185">Reference proteome</keyword>
<gene>
    <name evidence="3" type="ORF">AsAng_0040630</name>
</gene>